<keyword evidence="5" id="KW-0804">Transcription</keyword>
<gene>
    <name evidence="7" type="ORF">C7446_0013</name>
</gene>
<evidence type="ECO:0000256" key="4">
    <source>
        <dbReference type="ARBA" id="ARBA00023125"/>
    </source>
</evidence>
<dbReference type="InterPro" id="IPR051446">
    <property type="entry name" value="HTH_trans_reg/aminotransferase"/>
</dbReference>
<dbReference type="GO" id="GO:0003677">
    <property type="term" value="F:DNA binding"/>
    <property type="evidence" value="ECO:0007669"/>
    <property type="project" value="UniProtKB-KW"/>
</dbReference>
<keyword evidence="2" id="KW-0663">Pyridoxal phosphate</keyword>
<dbReference type="PROSITE" id="PS50949">
    <property type="entry name" value="HTH_GNTR"/>
    <property type="match status" value="1"/>
</dbReference>
<dbReference type="PANTHER" id="PTHR46577">
    <property type="entry name" value="HTH-TYPE TRANSCRIPTIONAL REGULATORY PROTEIN GABR"/>
    <property type="match status" value="1"/>
</dbReference>
<reference evidence="7 8" key="1">
    <citation type="submission" date="2018-10" db="EMBL/GenBank/DDBJ databases">
        <title>Genomic Encyclopedia of Type Strains, Phase IV (KMG-IV): sequencing the most valuable type-strain genomes for metagenomic binning, comparative biology and taxonomic classification.</title>
        <authorList>
            <person name="Goeker M."/>
        </authorList>
    </citation>
    <scope>NUCLEOTIDE SEQUENCE [LARGE SCALE GENOMIC DNA]</scope>
    <source>
        <strain evidence="7 8">DSM 23229</strain>
    </source>
</reference>
<dbReference type="CDD" id="cd07377">
    <property type="entry name" value="WHTH_GntR"/>
    <property type="match status" value="1"/>
</dbReference>
<keyword evidence="3" id="KW-0805">Transcription regulation</keyword>
<proteinExistence type="inferred from homology"/>
<dbReference type="InterPro" id="IPR015422">
    <property type="entry name" value="PyrdxlP-dep_Trfase_small"/>
</dbReference>
<name>A0A420X0J2_9GAMM</name>
<dbReference type="Pfam" id="PF00155">
    <property type="entry name" value="Aminotran_1_2"/>
    <property type="match status" value="1"/>
</dbReference>
<dbReference type="InterPro" id="IPR036390">
    <property type="entry name" value="WH_DNA-bd_sf"/>
</dbReference>
<protein>
    <submittedName>
        <fullName evidence="7">GntR family transcriptional regulator</fullName>
    </submittedName>
</protein>
<sequence>MTIWIPRLSGEGPRYRQLMTAIEAAIASGELRPGDRLPPQRRLADALGVTLGTVTRAYGEVEGHGLVEARVGSGTYVRDKQGKDGLSAPFRHVAEHHDMIDLSLSLPPPHGERQAGLGRAMAAMQQDPQALGHAIDYQPEGGLESHRHCFARWMQKLGMPVSGEELIINQGGMNGIFLALAALLGPGERLAAEALSYPGLISAAQQLGVRTVALPVDDEGLDVEALARRCERQPFRALYVMPDHHNPTTVKLSEARREALVALARRHDFWLIEDGVQYLPPAQRGTPLYRLAPERTLLLFSISKILGGGLRSGVMRVPPALHGRITTAIRTQSWMPPPLIADLVCRWIDSGDADRLLQWQQQELERRHALARELLGEFDFSARPGGFYLWLPLPVGRRASALLEQLARRQVWITPAEAFCVGSEPAPQAVRICISAARDSASLELALSRLREALHHPDPAPWQTL</sequence>
<evidence type="ECO:0000259" key="6">
    <source>
        <dbReference type="PROSITE" id="PS50949"/>
    </source>
</evidence>
<dbReference type="InterPro" id="IPR015421">
    <property type="entry name" value="PyrdxlP-dep_Trfase_major"/>
</dbReference>
<comment type="similarity">
    <text evidence="1">In the C-terminal section; belongs to the class-I pyridoxal-phosphate-dependent aminotransferase family.</text>
</comment>
<dbReference type="GO" id="GO:0030170">
    <property type="term" value="F:pyridoxal phosphate binding"/>
    <property type="evidence" value="ECO:0007669"/>
    <property type="project" value="InterPro"/>
</dbReference>
<dbReference type="RefSeq" id="WP_121170090.1">
    <property type="nucleotide sequence ID" value="NZ_RBIN01000001.1"/>
</dbReference>
<dbReference type="SMART" id="SM00345">
    <property type="entry name" value="HTH_GNTR"/>
    <property type="match status" value="1"/>
</dbReference>
<comment type="caution">
    <text evidence="7">The sequence shown here is derived from an EMBL/GenBank/DDBJ whole genome shotgun (WGS) entry which is preliminary data.</text>
</comment>
<dbReference type="EMBL" id="RBIN01000001">
    <property type="protein sequence ID" value="RKR07205.1"/>
    <property type="molecule type" value="Genomic_DNA"/>
</dbReference>
<dbReference type="Proteomes" id="UP000281975">
    <property type="component" value="Unassembled WGS sequence"/>
</dbReference>
<dbReference type="Gene3D" id="3.90.1150.10">
    <property type="entry name" value="Aspartate Aminotransferase, domain 1"/>
    <property type="match status" value="1"/>
</dbReference>
<organism evidence="7 8">
    <name type="scientific">Kushneria sinocarnis</name>
    <dbReference type="NCBI Taxonomy" id="595502"/>
    <lineage>
        <taxon>Bacteria</taxon>
        <taxon>Pseudomonadati</taxon>
        <taxon>Pseudomonadota</taxon>
        <taxon>Gammaproteobacteria</taxon>
        <taxon>Oceanospirillales</taxon>
        <taxon>Halomonadaceae</taxon>
        <taxon>Kushneria</taxon>
    </lineage>
</organism>
<dbReference type="SUPFAM" id="SSF53383">
    <property type="entry name" value="PLP-dependent transferases"/>
    <property type="match status" value="1"/>
</dbReference>
<evidence type="ECO:0000256" key="3">
    <source>
        <dbReference type="ARBA" id="ARBA00023015"/>
    </source>
</evidence>
<dbReference type="PANTHER" id="PTHR46577:SF1">
    <property type="entry name" value="HTH-TYPE TRANSCRIPTIONAL REGULATORY PROTEIN GABR"/>
    <property type="match status" value="1"/>
</dbReference>
<dbReference type="Gene3D" id="3.40.640.10">
    <property type="entry name" value="Type I PLP-dependent aspartate aminotransferase-like (Major domain)"/>
    <property type="match status" value="1"/>
</dbReference>
<dbReference type="InterPro" id="IPR015424">
    <property type="entry name" value="PyrdxlP-dep_Trfase"/>
</dbReference>
<dbReference type="SUPFAM" id="SSF46785">
    <property type="entry name" value="Winged helix' DNA-binding domain"/>
    <property type="match status" value="1"/>
</dbReference>
<evidence type="ECO:0000313" key="7">
    <source>
        <dbReference type="EMBL" id="RKR07205.1"/>
    </source>
</evidence>
<dbReference type="Pfam" id="PF00392">
    <property type="entry name" value="GntR"/>
    <property type="match status" value="1"/>
</dbReference>
<evidence type="ECO:0000256" key="2">
    <source>
        <dbReference type="ARBA" id="ARBA00022898"/>
    </source>
</evidence>
<dbReference type="InterPro" id="IPR004839">
    <property type="entry name" value="Aminotransferase_I/II_large"/>
</dbReference>
<dbReference type="AlphaFoldDB" id="A0A420X0J2"/>
<keyword evidence="8" id="KW-1185">Reference proteome</keyword>
<accession>A0A420X0J2</accession>
<keyword evidence="4" id="KW-0238">DNA-binding</keyword>
<evidence type="ECO:0000256" key="5">
    <source>
        <dbReference type="ARBA" id="ARBA00023163"/>
    </source>
</evidence>
<dbReference type="OrthoDB" id="9804020at2"/>
<evidence type="ECO:0000256" key="1">
    <source>
        <dbReference type="ARBA" id="ARBA00005384"/>
    </source>
</evidence>
<dbReference type="Gene3D" id="1.10.10.10">
    <property type="entry name" value="Winged helix-like DNA-binding domain superfamily/Winged helix DNA-binding domain"/>
    <property type="match status" value="1"/>
</dbReference>
<feature type="domain" description="HTH gntR-type" evidence="6">
    <location>
        <begin position="12"/>
        <end position="80"/>
    </location>
</feature>
<dbReference type="InterPro" id="IPR036388">
    <property type="entry name" value="WH-like_DNA-bd_sf"/>
</dbReference>
<dbReference type="InterPro" id="IPR000524">
    <property type="entry name" value="Tscrpt_reg_HTH_GntR"/>
</dbReference>
<dbReference type="CDD" id="cd00609">
    <property type="entry name" value="AAT_like"/>
    <property type="match status" value="1"/>
</dbReference>
<evidence type="ECO:0000313" key="8">
    <source>
        <dbReference type="Proteomes" id="UP000281975"/>
    </source>
</evidence>
<dbReference type="GO" id="GO:0003700">
    <property type="term" value="F:DNA-binding transcription factor activity"/>
    <property type="evidence" value="ECO:0007669"/>
    <property type="project" value="InterPro"/>
</dbReference>